<gene>
    <name evidence="2" type="ORF">Pla52o_06380</name>
</gene>
<evidence type="ECO:0000256" key="1">
    <source>
        <dbReference type="SAM" id="SignalP"/>
    </source>
</evidence>
<dbReference type="InterPro" id="IPR013424">
    <property type="entry name" value="Ice-binding_C"/>
</dbReference>
<sequence length="220" mass="23223" precursor="true">MRTVLLVMLVILFTSSQVEGAISVTFDLTDSSLAESAGGVAHGTSLAFDVIHRELSLEINAKVELIAESGFIVSNPGGTGRLGSRSGFFTDATDIRFTAPIPTVSGGTVTFEGFQSFTLVGDALPYKFKVTDPTASVSVSNDSVTDPVSVFEFVEPLKTFNLSHVSGAFQVSQVVGRYSINSTGEASAVPEPASAVGFAIAGSLFLIRRRWSQVKCLDDD</sequence>
<dbReference type="Proteomes" id="UP000316304">
    <property type="component" value="Unassembled WGS sequence"/>
</dbReference>
<evidence type="ECO:0008006" key="4">
    <source>
        <dbReference type="Google" id="ProtNLM"/>
    </source>
</evidence>
<dbReference type="EMBL" id="SJPT01000001">
    <property type="protein sequence ID" value="TWU26783.1"/>
    <property type="molecule type" value="Genomic_DNA"/>
</dbReference>
<organism evidence="2 3">
    <name type="scientific">Novipirellula galeiformis</name>
    <dbReference type="NCBI Taxonomy" id="2528004"/>
    <lineage>
        <taxon>Bacteria</taxon>
        <taxon>Pseudomonadati</taxon>
        <taxon>Planctomycetota</taxon>
        <taxon>Planctomycetia</taxon>
        <taxon>Pirellulales</taxon>
        <taxon>Pirellulaceae</taxon>
        <taxon>Novipirellula</taxon>
    </lineage>
</organism>
<feature type="chain" id="PRO_5022881287" description="PEP-CTERM protein-sorting domain-containing protein" evidence="1">
    <location>
        <begin position="21"/>
        <end position="220"/>
    </location>
</feature>
<accession>A0A5C6CP72</accession>
<dbReference type="NCBIfam" id="TIGR02595">
    <property type="entry name" value="PEP_CTERM"/>
    <property type="match status" value="1"/>
</dbReference>
<protein>
    <recommendedName>
        <fullName evidence="4">PEP-CTERM protein-sorting domain-containing protein</fullName>
    </recommendedName>
</protein>
<reference evidence="2 3" key="1">
    <citation type="submission" date="2019-02" db="EMBL/GenBank/DDBJ databases">
        <title>Deep-cultivation of Planctomycetes and their phenomic and genomic characterization uncovers novel biology.</title>
        <authorList>
            <person name="Wiegand S."/>
            <person name="Jogler M."/>
            <person name="Boedeker C."/>
            <person name="Pinto D."/>
            <person name="Vollmers J."/>
            <person name="Rivas-Marin E."/>
            <person name="Kohn T."/>
            <person name="Peeters S.H."/>
            <person name="Heuer A."/>
            <person name="Rast P."/>
            <person name="Oberbeckmann S."/>
            <person name="Bunk B."/>
            <person name="Jeske O."/>
            <person name="Meyerdierks A."/>
            <person name="Storesund J.E."/>
            <person name="Kallscheuer N."/>
            <person name="Luecker S."/>
            <person name="Lage O.M."/>
            <person name="Pohl T."/>
            <person name="Merkel B.J."/>
            <person name="Hornburger P."/>
            <person name="Mueller R.-W."/>
            <person name="Bruemmer F."/>
            <person name="Labrenz M."/>
            <person name="Spormann A.M."/>
            <person name="Op Den Camp H."/>
            <person name="Overmann J."/>
            <person name="Amann R."/>
            <person name="Jetten M.S.M."/>
            <person name="Mascher T."/>
            <person name="Medema M.H."/>
            <person name="Devos D.P."/>
            <person name="Kaster A.-K."/>
            <person name="Ovreas L."/>
            <person name="Rohde M."/>
            <person name="Galperin M.Y."/>
            <person name="Jogler C."/>
        </authorList>
    </citation>
    <scope>NUCLEOTIDE SEQUENCE [LARGE SCALE GENOMIC DNA]</scope>
    <source>
        <strain evidence="2 3">Pla52o</strain>
    </source>
</reference>
<evidence type="ECO:0000313" key="3">
    <source>
        <dbReference type="Proteomes" id="UP000316304"/>
    </source>
</evidence>
<evidence type="ECO:0000313" key="2">
    <source>
        <dbReference type="EMBL" id="TWU26783.1"/>
    </source>
</evidence>
<dbReference type="RefSeq" id="WP_146593067.1">
    <property type="nucleotide sequence ID" value="NZ_SJPT01000001.1"/>
</dbReference>
<keyword evidence="1" id="KW-0732">Signal</keyword>
<comment type="caution">
    <text evidence="2">The sequence shown here is derived from an EMBL/GenBank/DDBJ whole genome shotgun (WGS) entry which is preliminary data.</text>
</comment>
<keyword evidence="3" id="KW-1185">Reference proteome</keyword>
<name>A0A5C6CP72_9BACT</name>
<dbReference type="AlphaFoldDB" id="A0A5C6CP72"/>
<proteinExistence type="predicted"/>
<feature type="signal peptide" evidence="1">
    <location>
        <begin position="1"/>
        <end position="20"/>
    </location>
</feature>